<feature type="domain" description="DUF6535" evidence="2">
    <location>
        <begin position="23"/>
        <end position="199"/>
    </location>
</feature>
<sequence length="750" mass="84474">MSNNDRSPTPDYPQHDTAGAKIWSVYVSEAEKYDKALVDSWKSDMEGVLIFAGLFSAILTAFLIESYKALTPDSGDEMKAVLIQISVQLSGIANRSSVDLPTPEPFVTPTSSLVCNLLWFISLGLSLSSALIATLIEQWARDFKYKAERRPAPVVRARLYSYFYYGLKRFNMHAVVDIIPLLLHSSLILFFAGLVAFLVPVNKTVMISVIILLGIVVIAYTTLTVLPLFSRQSPYQTPLSAFLWRVVHLTRSIWQYDWEREESHDSMADAMNAAAIEPPDSEQLMARDCRALAWTLESLSDDDELEPFLVGIVDALTTTDSNTRSYYHALIIRLLQSSPLKWRVANFCRRCTRTGLPPEMQTKRQLIALKSVWVLVVMVAMIVEANDFDFGAGMVCRLLQLELRSLHQQLDSMGHRHFLDFMIHAATLASPSQSHQDDTEKLLFGSEAVTSTPEIEAMYSDAVNTVIDRCRELDSYQPYVDSSLASLLRPLAQFGPSSNVSLPTNLSSYLSKPYFKHHQSPILEYCDKLWLCSGLTMELATRPSDDSSYTTNQILTAMWRVAAKMVPLLTQASLPTNPSRSMLAVLCRITDNQAISIFPLIYFIQIAWFKLHDSSSSWLESDPMTNIRQYPTIANEELKLMLSISDMRVAVLAKFIHTASTLQSPPYDVNDTMSSLTQTVPYRSDGVISQAQQLEFARSWRAALQQDSPQGFHATMVEVIADCSLLRAYLDRDTDYFRWLNDVRKNGSDP</sequence>
<evidence type="ECO:0000313" key="4">
    <source>
        <dbReference type="Proteomes" id="UP001362999"/>
    </source>
</evidence>
<proteinExistence type="predicted"/>
<keyword evidence="1" id="KW-0812">Transmembrane</keyword>
<name>A0AAV9Z3B4_9AGAR</name>
<dbReference type="Pfam" id="PF20153">
    <property type="entry name" value="DUF6535"/>
    <property type="match status" value="1"/>
</dbReference>
<keyword evidence="1" id="KW-1133">Transmembrane helix</keyword>
<dbReference type="InterPro" id="IPR045338">
    <property type="entry name" value="DUF6535"/>
</dbReference>
<feature type="transmembrane region" description="Helical" evidence="1">
    <location>
        <begin position="47"/>
        <end position="64"/>
    </location>
</feature>
<feature type="transmembrane region" description="Helical" evidence="1">
    <location>
        <begin position="178"/>
        <end position="199"/>
    </location>
</feature>
<protein>
    <recommendedName>
        <fullName evidence="2">DUF6535 domain-containing protein</fullName>
    </recommendedName>
</protein>
<gene>
    <name evidence="3" type="ORF">R3P38DRAFT_3502103</name>
</gene>
<dbReference type="Proteomes" id="UP001362999">
    <property type="component" value="Unassembled WGS sequence"/>
</dbReference>
<dbReference type="AlphaFoldDB" id="A0AAV9Z3B4"/>
<evidence type="ECO:0000313" key="3">
    <source>
        <dbReference type="EMBL" id="KAK6969356.1"/>
    </source>
</evidence>
<dbReference type="EMBL" id="JAWWNJ010000227">
    <property type="protein sequence ID" value="KAK6969356.1"/>
    <property type="molecule type" value="Genomic_DNA"/>
</dbReference>
<keyword evidence="4" id="KW-1185">Reference proteome</keyword>
<evidence type="ECO:0000259" key="2">
    <source>
        <dbReference type="Pfam" id="PF20153"/>
    </source>
</evidence>
<evidence type="ECO:0000256" key="1">
    <source>
        <dbReference type="SAM" id="Phobius"/>
    </source>
</evidence>
<organism evidence="3 4">
    <name type="scientific">Favolaschia claudopus</name>
    <dbReference type="NCBI Taxonomy" id="2862362"/>
    <lineage>
        <taxon>Eukaryota</taxon>
        <taxon>Fungi</taxon>
        <taxon>Dikarya</taxon>
        <taxon>Basidiomycota</taxon>
        <taxon>Agaricomycotina</taxon>
        <taxon>Agaricomycetes</taxon>
        <taxon>Agaricomycetidae</taxon>
        <taxon>Agaricales</taxon>
        <taxon>Marasmiineae</taxon>
        <taxon>Mycenaceae</taxon>
        <taxon>Favolaschia</taxon>
    </lineage>
</organism>
<comment type="caution">
    <text evidence="3">The sequence shown here is derived from an EMBL/GenBank/DDBJ whole genome shotgun (WGS) entry which is preliminary data.</text>
</comment>
<feature type="transmembrane region" description="Helical" evidence="1">
    <location>
        <begin position="117"/>
        <end position="136"/>
    </location>
</feature>
<feature type="transmembrane region" description="Helical" evidence="1">
    <location>
        <begin position="205"/>
        <end position="229"/>
    </location>
</feature>
<accession>A0AAV9Z3B4</accession>
<reference evidence="3 4" key="1">
    <citation type="journal article" date="2024" name="J Genomics">
        <title>Draft genome sequencing and assembly of Favolaschia claudopus CIRM-BRFM 2984 isolated from oak limbs.</title>
        <authorList>
            <person name="Navarro D."/>
            <person name="Drula E."/>
            <person name="Chaduli D."/>
            <person name="Cazenave R."/>
            <person name="Ahrendt S."/>
            <person name="Wang J."/>
            <person name="Lipzen A."/>
            <person name="Daum C."/>
            <person name="Barry K."/>
            <person name="Grigoriev I.V."/>
            <person name="Favel A."/>
            <person name="Rosso M.N."/>
            <person name="Martin F."/>
        </authorList>
    </citation>
    <scope>NUCLEOTIDE SEQUENCE [LARGE SCALE GENOMIC DNA]</scope>
    <source>
        <strain evidence="3 4">CIRM-BRFM 2984</strain>
    </source>
</reference>
<keyword evidence="1" id="KW-0472">Membrane</keyword>